<dbReference type="GO" id="GO:0003700">
    <property type="term" value="F:DNA-binding transcription factor activity"/>
    <property type="evidence" value="ECO:0007669"/>
    <property type="project" value="InterPro"/>
</dbReference>
<evidence type="ECO:0000256" key="1">
    <source>
        <dbReference type="ARBA" id="ARBA00023015"/>
    </source>
</evidence>
<dbReference type="InterPro" id="IPR036390">
    <property type="entry name" value="WH_DNA-bd_sf"/>
</dbReference>
<dbReference type="NCBIfam" id="NF033788">
    <property type="entry name" value="HTH_metalloreg"/>
    <property type="match status" value="1"/>
</dbReference>
<dbReference type="PROSITE" id="PS50987">
    <property type="entry name" value="HTH_ARSR_2"/>
    <property type="match status" value="1"/>
</dbReference>
<dbReference type="PRINTS" id="PR00778">
    <property type="entry name" value="HTHARSR"/>
</dbReference>
<protein>
    <submittedName>
        <fullName evidence="5">ArsR family transcriptional regulator</fullName>
    </submittedName>
</protein>
<dbReference type="PANTHER" id="PTHR43132">
    <property type="entry name" value="ARSENICAL RESISTANCE OPERON REPRESSOR ARSR-RELATED"/>
    <property type="match status" value="1"/>
</dbReference>
<keyword evidence="1" id="KW-0805">Transcription regulation</keyword>
<dbReference type="Proteomes" id="UP000190625">
    <property type="component" value="Unassembled WGS sequence"/>
</dbReference>
<dbReference type="EMBL" id="FUWM01000004">
    <property type="protein sequence ID" value="SJZ32986.1"/>
    <property type="molecule type" value="Genomic_DNA"/>
</dbReference>
<keyword evidence="2" id="KW-0238">DNA-binding</keyword>
<evidence type="ECO:0000313" key="5">
    <source>
        <dbReference type="EMBL" id="SJZ32986.1"/>
    </source>
</evidence>
<dbReference type="Gene3D" id="1.10.10.10">
    <property type="entry name" value="Winged helix-like DNA-binding domain superfamily/Winged helix DNA-binding domain"/>
    <property type="match status" value="1"/>
</dbReference>
<dbReference type="Pfam" id="PF01022">
    <property type="entry name" value="HTH_5"/>
    <property type="match status" value="1"/>
</dbReference>
<dbReference type="InterPro" id="IPR011991">
    <property type="entry name" value="ArsR-like_HTH"/>
</dbReference>
<dbReference type="CDD" id="cd00090">
    <property type="entry name" value="HTH_ARSR"/>
    <property type="match status" value="1"/>
</dbReference>
<evidence type="ECO:0000256" key="3">
    <source>
        <dbReference type="ARBA" id="ARBA00023163"/>
    </source>
</evidence>
<sequence>MAKYQEIKVNMEELKRKTKILKALSHPARLCIVKGLLNIGSSNVSNLQNCMEMPQSTVSQHLAKLRSAGIIKGEREGVQVNYSVVNEDAKRIIESLFE</sequence>
<evidence type="ECO:0000313" key="6">
    <source>
        <dbReference type="Proteomes" id="UP000190625"/>
    </source>
</evidence>
<gene>
    <name evidence="5" type="ORF">SAMN02745118_00366</name>
</gene>
<dbReference type="PANTHER" id="PTHR43132:SF2">
    <property type="entry name" value="ARSENICAL RESISTANCE OPERON REPRESSOR ARSR-RELATED"/>
    <property type="match status" value="1"/>
</dbReference>
<reference evidence="6" key="1">
    <citation type="submission" date="2017-02" db="EMBL/GenBank/DDBJ databases">
        <authorList>
            <person name="Varghese N."/>
            <person name="Submissions S."/>
        </authorList>
    </citation>
    <scope>NUCLEOTIDE SEQUENCE [LARGE SCALE GENOMIC DNA]</scope>
    <source>
        <strain evidence="6">ATCC BAA-73</strain>
    </source>
</reference>
<dbReference type="GO" id="GO:0003677">
    <property type="term" value="F:DNA binding"/>
    <property type="evidence" value="ECO:0007669"/>
    <property type="project" value="UniProtKB-KW"/>
</dbReference>
<dbReference type="InterPro" id="IPR036388">
    <property type="entry name" value="WH-like_DNA-bd_sf"/>
</dbReference>
<evidence type="ECO:0000259" key="4">
    <source>
        <dbReference type="PROSITE" id="PS50987"/>
    </source>
</evidence>
<proteinExistence type="predicted"/>
<keyword evidence="3" id="KW-0804">Transcription</keyword>
<keyword evidence="6" id="KW-1185">Reference proteome</keyword>
<dbReference type="AlphaFoldDB" id="A0A1T4JS26"/>
<dbReference type="STRING" id="142842.SAMN02745118_00366"/>
<feature type="domain" description="HTH arsR-type" evidence="4">
    <location>
        <begin position="9"/>
        <end position="98"/>
    </location>
</feature>
<dbReference type="InterPro" id="IPR001845">
    <property type="entry name" value="HTH_ArsR_DNA-bd_dom"/>
</dbReference>
<dbReference type="SUPFAM" id="SSF46785">
    <property type="entry name" value="Winged helix' DNA-binding domain"/>
    <property type="match status" value="1"/>
</dbReference>
<dbReference type="SMART" id="SM00418">
    <property type="entry name" value="HTH_ARSR"/>
    <property type="match status" value="1"/>
</dbReference>
<evidence type="ECO:0000256" key="2">
    <source>
        <dbReference type="ARBA" id="ARBA00023125"/>
    </source>
</evidence>
<name>A0A1T4JS26_9FIRM</name>
<organism evidence="5 6">
    <name type="scientific">Selenihalanaerobacter shriftii</name>
    <dbReference type="NCBI Taxonomy" id="142842"/>
    <lineage>
        <taxon>Bacteria</taxon>
        <taxon>Bacillati</taxon>
        <taxon>Bacillota</taxon>
        <taxon>Clostridia</taxon>
        <taxon>Halanaerobiales</taxon>
        <taxon>Halobacteroidaceae</taxon>
        <taxon>Selenihalanaerobacter</taxon>
    </lineage>
</organism>
<accession>A0A1T4JS26</accession>
<dbReference type="InterPro" id="IPR051011">
    <property type="entry name" value="Metal_resp_trans_reg"/>
</dbReference>